<evidence type="ECO:0000313" key="2">
    <source>
        <dbReference type="Proteomes" id="UP000006327"/>
    </source>
</evidence>
<evidence type="ECO:0000313" key="1">
    <source>
        <dbReference type="EMBL" id="GAC17953.1"/>
    </source>
</evidence>
<sequence>MAVGSLYAIRGYLGILAHRMTASFKPPPSSFKLNSLNDDSDKDK</sequence>
<reference evidence="1 2" key="1">
    <citation type="journal article" date="2017" name="Antonie Van Leeuwenhoek">
        <title>Rhizobium rhizosphaerae sp. nov., a novel species isolated from rice rhizosphere.</title>
        <authorList>
            <person name="Zhao J.J."/>
            <person name="Zhang J."/>
            <person name="Zhang R.J."/>
            <person name="Zhang C.W."/>
            <person name="Yin H.Q."/>
            <person name="Zhang X.X."/>
        </authorList>
    </citation>
    <scope>NUCLEOTIDE SEQUENCE [LARGE SCALE GENOMIC DNA]</scope>
    <source>
        <strain evidence="1 2">BSs20135</strain>
    </source>
</reference>
<comment type="caution">
    <text evidence="1">The sequence shown here is derived from an EMBL/GenBank/DDBJ whole genome shotgun (WGS) entry which is preliminary data.</text>
</comment>
<name>K6YMU0_9ALTE</name>
<keyword evidence="2" id="KW-1185">Reference proteome</keyword>
<accession>K6YMU0</accession>
<dbReference type="EMBL" id="BAEO01000012">
    <property type="protein sequence ID" value="GAC17953.1"/>
    <property type="molecule type" value="Genomic_DNA"/>
</dbReference>
<proteinExistence type="predicted"/>
<organism evidence="1 2">
    <name type="scientific">Paraglaciecola arctica BSs20135</name>
    <dbReference type="NCBI Taxonomy" id="493475"/>
    <lineage>
        <taxon>Bacteria</taxon>
        <taxon>Pseudomonadati</taxon>
        <taxon>Pseudomonadota</taxon>
        <taxon>Gammaproteobacteria</taxon>
        <taxon>Alteromonadales</taxon>
        <taxon>Alteromonadaceae</taxon>
        <taxon>Paraglaciecola</taxon>
    </lineage>
</organism>
<protein>
    <submittedName>
        <fullName evidence="1">Uncharacterized protein</fullName>
    </submittedName>
</protein>
<gene>
    <name evidence="1" type="ORF">GARC_0972</name>
</gene>
<dbReference type="Proteomes" id="UP000006327">
    <property type="component" value="Unassembled WGS sequence"/>
</dbReference>
<dbReference type="AlphaFoldDB" id="K6YMU0"/>